<organism evidence="1">
    <name type="scientific">Zea mays</name>
    <name type="common">Maize</name>
    <dbReference type="NCBI Taxonomy" id="4577"/>
    <lineage>
        <taxon>Eukaryota</taxon>
        <taxon>Viridiplantae</taxon>
        <taxon>Streptophyta</taxon>
        <taxon>Embryophyta</taxon>
        <taxon>Tracheophyta</taxon>
        <taxon>Spermatophyta</taxon>
        <taxon>Magnoliopsida</taxon>
        <taxon>Liliopsida</taxon>
        <taxon>Poales</taxon>
        <taxon>Poaceae</taxon>
        <taxon>PACMAD clade</taxon>
        <taxon>Panicoideae</taxon>
        <taxon>Andropogonodae</taxon>
        <taxon>Andropogoneae</taxon>
        <taxon>Tripsacinae</taxon>
        <taxon>Zea</taxon>
    </lineage>
</organism>
<sequence length="71" mass="8134">MAETMSTQVQKSKNHHQLALPISFSVTCFAIFVLSFVYWLSYYLLQMVLSFTSNGNYLSLCSISTLHVKYT</sequence>
<evidence type="ECO:0000313" key="1">
    <source>
        <dbReference type="EMBL" id="AQL00745.1"/>
    </source>
</evidence>
<gene>
    <name evidence="1" type="ORF">ZEAMMB73_Zm00001d044733</name>
</gene>
<reference evidence="1" key="1">
    <citation type="submission" date="2015-12" db="EMBL/GenBank/DDBJ databases">
        <title>Update maize B73 reference genome by single molecule sequencing technologies.</title>
        <authorList>
            <consortium name="Maize Genome Sequencing Project"/>
            <person name="Ware D."/>
        </authorList>
    </citation>
    <scope>NUCLEOTIDE SEQUENCE</scope>
    <source>
        <tissue evidence="1">Seedling</tissue>
    </source>
</reference>
<name>A0A1D6NR04_MAIZE</name>
<protein>
    <submittedName>
        <fullName evidence="1">Uncharacterized protein</fullName>
    </submittedName>
</protein>
<proteinExistence type="predicted"/>
<accession>A0A1D6NR04</accession>
<dbReference type="EMBL" id="CM000785">
    <property type="protein sequence ID" value="AQL00745.1"/>
    <property type="molecule type" value="Genomic_DNA"/>
</dbReference>
<dbReference type="AlphaFoldDB" id="A0A1D6NR04"/>